<dbReference type="InterPro" id="IPR004873">
    <property type="entry name" value="BURP_dom"/>
</dbReference>
<feature type="chain" id="PRO_5034575177" evidence="1">
    <location>
        <begin position="21"/>
        <end position="525"/>
    </location>
</feature>
<organism evidence="3">
    <name type="scientific">Selaginella kraussiana</name>
    <dbReference type="NCBI Taxonomy" id="81964"/>
    <lineage>
        <taxon>Eukaryota</taxon>
        <taxon>Viridiplantae</taxon>
        <taxon>Streptophyta</taxon>
        <taxon>Embryophyta</taxon>
        <taxon>Tracheophyta</taxon>
        <taxon>Lycopodiopsida</taxon>
        <taxon>Selaginellales</taxon>
        <taxon>Selaginellaceae</taxon>
        <taxon>Selaginella</taxon>
    </lineage>
</organism>
<evidence type="ECO:0000259" key="2">
    <source>
        <dbReference type="PROSITE" id="PS51277"/>
    </source>
</evidence>
<dbReference type="PROSITE" id="PS51277">
    <property type="entry name" value="BURP"/>
    <property type="match status" value="1"/>
</dbReference>
<feature type="domain" description="BURP" evidence="2">
    <location>
        <begin position="307"/>
        <end position="517"/>
    </location>
</feature>
<dbReference type="PANTHER" id="PTHR31236:SF45">
    <property type="entry name" value="BURP DOMAIN-CONTAINING PROTEIN"/>
    <property type="match status" value="1"/>
</dbReference>
<evidence type="ECO:0000256" key="1">
    <source>
        <dbReference type="SAM" id="SignalP"/>
    </source>
</evidence>
<keyword evidence="1" id="KW-0732">Signal</keyword>
<dbReference type="PANTHER" id="PTHR31236">
    <property type="entry name" value="BURP DOMAIN PROTEIN USPL1-LIKE"/>
    <property type="match status" value="1"/>
</dbReference>
<dbReference type="Pfam" id="PF03181">
    <property type="entry name" value="BURP"/>
    <property type="match status" value="1"/>
</dbReference>
<feature type="signal peptide" evidence="1">
    <location>
        <begin position="1"/>
        <end position="20"/>
    </location>
</feature>
<proteinExistence type="evidence at transcript level"/>
<dbReference type="AlphaFoldDB" id="A0A8F8FL01"/>
<protein>
    <submittedName>
        <fullName evidence="3">BURP</fullName>
    </submittedName>
</protein>
<name>A0A8F8FL01_9TRAC</name>
<reference evidence="3" key="1">
    <citation type="submission" date="2021-02" db="EMBL/GenBank/DDBJ databases">
        <authorList>
            <person name="Kersten R.D."/>
        </authorList>
    </citation>
    <scope>NUCLEOTIDE SEQUENCE</scope>
    <source>
        <tissue evidence="3">Aerial tissue</tissue>
    </source>
</reference>
<evidence type="ECO:0000313" key="3">
    <source>
        <dbReference type="EMBL" id="QXY82431.1"/>
    </source>
</evidence>
<dbReference type="SMART" id="SM01045">
    <property type="entry name" value="BURP"/>
    <property type="match status" value="1"/>
</dbReference>
<accession>A0A8F8FL01</accession>
<gene>
    <name evidence="3" type="primary">BURP</name>
</gene>
<dbReference type="EMBL" id="MW570735">
    <property type="protein sequence ID" value="QXY82431.1"/>
    <property type="molecule type" value="mRNA"/>
</dbReference>
<sequence length="525" mass="57386">MAQSLILLFLIVMGCYDVGAIERVHSAKEGVSEAMNDQGHPTIANKAVPASVEDPSQADADNILLYPSYAAKKAVPEDPSQADADNVLFYRSYAAKKAVPASVEDPSHDADNVLFYPSYVAKKAVPASVEDPSQADADNFLLYPYAAKKAVPASVEDPSHDADNVLFYPSYVAKKAVPASVEDPSQADADNFLFYPYAAKKAVPASVEDPSHDADNVLFYPSYVAKKAVPASVEDPSHDADNVLFYPSYVAKKAVPASVEDPSQADADNVLFYPSYAARPKAPSTMDHDATHNAAQNMHHQKGALLFFRMNTLKVGGEVVIPSLASHALGGRKLMTPRLEAMLGSMELPRLLSVLKIPLDSTLARKSKTNLGNCRSPPLQGEKKACVSSIRSMTNFARSVLEDKKPLEHLNPSRPVSSPEHFKIMDVKVVTENSVVTCHPMVFPYALYMCHFVPKSVPIKVTLQDDHDKLVVVPVMCHMDTSEFDPSHLSFKILNTKPGEAEMCHWMPNSHIMWYTSDGKTRDVL</sequence>
<dbReference type="InterPro" id="IPR044816">
    <property type="entry name" value="BURP"/>
</dbReference>